<feature type="transmembrane region" description="Helical" evidence="9">
    <location>
        <begin position="392"/>
        <end position="411"/>
    </location>
</feature>
<evidence type="ECO:0000256" key="1">
    <source>
        <dbReference type="ARBA" id="ARBA00004477"/>
    </source>
</evidence>
<keyword evidence="6 9" id="KW-1133">Transmembrane helix</keyword>
<comment type="similarity">
    <text evidence="2">Belongs to the nucleotide-sugar transporter family. SLC35B subfamily.</text>
</comment>
<feature type="transmembrane region" description="Helical" evidence="9">
    <location>
        <begin position="32"/>
        <end position="53"/>
    </location>
</feature>
<name>G0TYB3_TRYVY</name>
<dbReference type="AlphaFoldDB" id="G0TYB3"/>
<dbReference type="EMBL" id="HE573023">
    <property type="protein sequence ID" value="CCC48958.1"/>
    <property type="molecule type" value="Genomic_DNA"/>
</dbReference>
<dbReference type="Pfam" id="PF08449">
    <property type="entry name" value="UAA"/>
    <property type="match status" value="1"/>
</dbReference>
<evidence type="ECO:0000313" key="10">
    <source>
        <dbReference type="EMBL" id="CCC48958.1"/>
    </source>
</evidence>
<dbReference type="GO" id="GO:0005460">
    <property type="term" value="F:UDP-glucose transmembrane transporter activity"/>
    <property type="evidence" value="ECO:0007669"/>
    <property type="project" value="TreeGrafter"/>
</dbReference>
<dbReference type="GO" id="GO:0005459">
    <property type="term" value="F:UDP-galactose transmembrane transporter activity"/>
    <property type="evidence" value="ECO:0007669"/>
    <property type="project" value="TreeGrafter"/>
</dbReference>
<dbReference type="VEuPathDB" id="TriTrypDB:TvY486_0702920"/>
<dbReference type="InterPro" id="IPR037185">
    <property type="entry name" value="EmrE-like"/>
</dbReference>
<feature type="transmembrane region" description="Helical" evidence="9">
    <location>
        <begin position="431"/>
        <end position="452"/>
    </location>
</feature>
<evidence type="ECO:0008006" key="11">
    <source>
        <dbReference type="Google" id="ProtNLM"/>
    </source>
</evidence>
<evidence type="ECO:0000256" key="7">
    <source>
        <dbReference type="ARBA" id="ARBA00023136"/>
    </source>
</evidence>
<keyword evidence="7 9" id="KW-0472">Membrane</keyword>
<sequence length="460" mass="50293">MTEHRAKRKALNGGGTDRLKRNGEDGRPVGSLGWVMFQMAICVTGIYVCFGFWSIKQERIVTKPYKVVVEVSGDSDIGRGGTNREVFNKASNGTVVKEAKLSTVFVIGLAQVVAAVVFSSVLLAVEKLYMRITHSQATVTPHAKKASGGSVRHVNPAGSVSLSSVTSHTVLMGFTNAFASMLGFAAMRRLPYPVVLATKMSKMVPVILVGFFWHGTRYSLNKCLACALITGGSFCFYFFGEADESPHKSKPHGGGADANWLGFVLLFFNLLADGFTNSTQDKLVKTHNWTGNKLMFFANIATAAWLSLLLLLLECLHPFADMYLSIPRPLPITTLPAIYPYIERADTAIRWFLTDLAPLQDFSRTMHFFQQFPEALHDVIVMSLLNAAGQMFIFRTISLFGSLTVTAMTLLRKSASVLLSIVVHGHTVAPGQWISLLVVFAGAVWEGLIHTYGGRSPATK</sequence>
<evidence type="ECO:0000256" key="4">
    <source>
        <dbReference type="ARBA" id="ARBA00022692"/>
    </source>
</evidence>
<protein>
    <recommendedName>
        <fullName evidence="11">UDP-galactose transporter</fullName>
    </recommendedName>
</protein>
<organism evidence="10">
    <name type="scientific">Trypanosoma vivax (strain Y486)</name>
    <dbReference type="NCBI Taxonomy" id="1055687"/>
    <lineage>
        <taxon>Eukaryota</taxon>
        <taxon>Discoba</taxon>
        <taxon>Euglenozoa</taxon>
        <taxon>Kinetoplastea</taxon>
        <taxon>Metakinetoplastina</taxon>
        <taxon>Trypanosomatida</taxon>
        <taxon>Trypanosomatidae</taxon>
        <taxon>Trypanosoma</taxon>
        <taxon>Duttonella</taxon>
    </lineage>
</organism>
<dbReference type="SUPFAM" id="SSF103481">
    <property type="entry name" value="Multidrug resistance efflux transporter EmrE"/>
    <property type="match status" value="1"/>
</dbReference>
<accession>G0TYB3</accession>
<keyword evidence="4 9" id="KW-0812">Transmembrane</keyword>
<feature type="transmembrane region" description="Helical" evidence="9">
    <location>
        <begin position="104"/>
        <end position="125"/>
    </location>
</feature>
<feature type="transmembrane region" description="Helical" evidence="9">
    <location>
        <begin position="194"/>
        <end position="213"/>
    </location>
</feature>
<reference evidence="10" key="1">
    <citation type="journal article" date="2012" name="Proc. Natl. Acad. Sci. U.S.A.">
        <title>Antigenic diversity is generated by distinct evolutionary mechanisms in African trypanosome species.</title>
        <authorList>
            <person name="Jackson A.P."/>
            <person name="Berry A."/>
            <person name="Aslett M."/>
            <person name="Allison H.C."/>
            <person name="Burton P."/>
            <person name="Vavrova-Anderson J."/>
            <person name="Brown R."/>
            <person name="Browne H."/>
            <person name="Corton N."/>
            <person name="Hauser H."/>
            <person name="Gamble J."/>
            <person name="Gilderthorp R."/>
            <person name="Marcello L."/>
            <person name="McQuillan J."/>
            <person name="Otto T.D."/>
            <person name="Quail M.A."/>
            <person name="Sanders M.J."/>
            <person name="van Tonder A."/>
            <person name="Ginger M.L."/>
            <person name="Field M.C."/>
            <person name="Barry J.D."/>
            <person name="Hertz-Fowler C."/>
            <person name="Berriman M."/>
        </authorList>
    </citation>
    <scope>NUCLEOTIDE SEQUENCE</scope>
    <source>
        <strain evidence="10">Y486</strain>
    </source>
</reference>
<keyword evidence="3" id="KW-0813">Transport</keyword>
<feature type="transmembrane region" description="Helical" evidence="9">
    <location>
        <begin position="296"/>
        <end position="316"/>
    </location>
</feature>
<feature type="transmembrane region" description="Helical" evidence="9">
    <location>
        <begin position="219"/>
        <end position="239"/>
    </location>
</feature>
<evidence type="ECO:0000256" key="8">
    <source>
        <dbReference type="SAM" id="MobiDB-lite"/>
    </source>
</evidence>
<dbReference type="GO" id="GO:0005789">
    <property type="term" value="C:endoplasmic reticulum membrane"/>
    <property type="evidence" value="ECO:0007669"/>
    <property type="project" value="UniProtKB-SubCell"/>
</dbReference>
<evidence type="ECO:0000256" key="3">
    <source>
        <dbReference type="ARBA" id="ARBA00022448"/>
    </source>
</evidence>
<evidence type="ECO:0000256" key="6">
    <source>
        <dbReference type="ARBA" id="ARBA00022989"/>
    </source>
</evidence>
<feature type="compositionally biased region" description="Basic residues" evidence="8">
    <location>
        <begin position="1"/>
        <end position="10"/>
    </location>
</feature>
<evidence type="ECO:0000256" key="2">
    <source>
        <dbReference type="ARBA" id="ARBA00010694"/>
    </source>
</evidence>
<dbReference type="InterPro" id="IPR013657">
    <property type="entry name" value="SCL35B1-4/HUT1"/>
</dbReference>
<feature type="transmembrane region" description="Helical" evidence="9">
    <location>
        <begin position="260"/>
        <end position="276"/>
    </location>
</feature>
<proteinExistence type="inferred from homology"/>
<dbReference type="PANTHER" id="PTHR10778">
    <property type="entry name" value="SOLUTE CARRIER FAMILY 35 MEMBER B"/>
    <property type="match status" value="1"/>
</dbReference>
<dbReference type="GO" id="GO:0000139">
    <property type="term" value="C:Golgi membrane"/>
    <property type="evidence" value="ECO:0007669"/>
    <property type="project" value="TreeGrafter"/>
</dbReference>
<keyword evidence="5" id="KW-0256">Endoplasmic reticulum</keyword>
<dbReference type="OMA" id="INLCFGW"/>
<evidence type="ECO:0000256" key="5">
    <source>
        <dbReference type="ARBA" id="ARBA00022824"/>
    </source>
</evidence>
<gene>
    <name evidence="10" type="ORF">TVY486_0702920</name>
</gene>
<feature type="region of interest" description="Disordered" evidence="8">
    <location>
        <begin position="1"/>
        <end position="24"/>
    </location>
</feature>
<dbReference type="PANTHER" id="PTHR10778:SF10">
    <property type="entry name" value="SOLUTE CARRIER FAMILY 35 MEMBER B1"/>
    <property type="match status" value="1"/>
</dbReference>
<evidence type="ECO:0000256" key="9">
    <source>
        <dbReference type="SAM" id="Phobius"/>
    </source>
</evidence>
<comment type="subcellular location">
    <subcellularLocation>
        <location evidence="1">Endoplasmic reticulum membrane</location>
        <topology evidence="1">Multi-pass membrane protein</topology>
    </subcellularLocation>
</comment>